<keyword evidence="1" id="KW-1133">Transmembrane helix</keyword>
<keyword evidence="3" id="KW-1185">Reference proteome</keyword>
<accession>A0A7W4W4H2</accession>
<gene>
    <name evidence="2" type="ORF">FHR99_000945</name>
</gene>
<evidence type="ECO:0000313" key="3">
    <source>
        <dbReference type="Proteomes" id="UP000537130"/>
    </source>
</evidence>
<feature type="transmembrane region" description="Helical" evidence="1">
    <location>
        <begin position="51"/>
        <end position="75"/>
    </location>
</feature>
<dbReference type="Proteomes" id="UP000537130">
    <property type="component" value="Unassembled WGS sequence"/>
</dbReference>
<protein>
    <submittedName>
        <fullName evidence="2">Uncharacterized protein</fullName>
    </submittedName>
</protein>
<keyword evidence="1" id="KW-0812">Transmembrane</keyword>
<dbReference type="EMBL" id="JACHWY010000001">
    <property type="protein sequence ID" value="MBB3046709.1"/>
    <property type="molecule type" value="Genomic_DNA"/>
</dbReference>
<proteinExistence type="predicted"/>
<dbReference type="AlphaFoldDB" id="A0A7W4W4H2"/>
<reference evidence="2 3" key="1">
    <citation type="submission" date="2020-08" db="EMBL/GenBank/DDBJ databases">
        <title>Genomic Encyclopedia of Type Strains, Phase III (KMG-III): the genomes of soil and plant-associated and newly described type strains.</title>
        <authorList>
            <person name="Whitman W."/>
        </authorList>
    </citation>
    <scope>NUCLEOTIDE SEQUENCE [LARGE SCALE GENOMIC DNA]</scope>
    <source>
        <strain evidence="2 3">CECT 8654</strain>
    </source>
</reference>
<keyword evidence="1" id="KW-0472">Membrane</keyword>
<organism evidence="2 3">
    <name type="scientific">Litorivivens lipolytica</name>
    <dbReference type="NCBI Taxonomy" id="1524264"/>
    <lineage>
        <taxon>Bacteria</taxon>
        <taxon>Pseudomonadati</taxon>
        <taxon>Pseudomonadota</taxon>
        <taxon>Gammaproteobacteria</taxon>
        <taxon>Litorivivens</taxon>
    </lineage>
</organism>
<name>A0A7W4W4H2_9GAMM</name>
<evidence type="ECO:0000256" key="1">
    <source>
        <dbReference type="SAM" id="Phobius"/>
    </source>
</evidence>
<sequence length="169" mass="18369">MLQAIQSFLFCAFFELLGARYLISWNGNIPAPAKQRQLLQKTGFGSKLLRVFYTIVILGGSAASTMIFLTAANTCGFPDRVAMGRLAGVQCGRSTVYIRDWHQFSGFSATAKKWARPAPPFPRIAPCAAEIKSVRLQRSSNAVFSRTFTASPIDGMNIGYCFSGAGAAR</sequence>
<evidence type="ECO:0000313" key="2">
    <source>
        <dbReference type="EMBL" id="MBB3046709.1"/>
    </source>
</evidence>
<dbReference type="RefSeq" id="WP_183409387.1">
    <property type="nucleotide sequence ID" value="NZ_JACHWY010000001.1"/>
</dbReference>
<comment type="caution">
    <text evidence="2">The sequence shown here is derived from an EMBL/GenBank/DDBJ whole genome shotgun (WGS) entry which is preliminary data.</text>
</comment>